<dbReference type="RefSeq" id="WP_015616875.1">
    <property type="nucleotide sequence ID" value="NC_021182.1"/>
</dbReference>
<dbReference type="CDD" id="cd08566">
    <property type="entry name" value="GDPD_AtGDE_like"/>
    <property type="match status" value="1"/>
</dbReference>
<dbReference type="Pfam" id="PF03009">
    <property type="entry name" value="GDPD"/>
    <property type="match status" value="1"/>
</dbReference>
<proteinExistence type="predicted"/>
<evidence type="ECO:0000313" key="3">
    <source>
        <dbReference type="Proteomes" id="UP000013523"/>
    </source>
</evidence>
<accession>R4KG59</accession>
<name>R4KG59_CLOPA</name>
<organism evidence="2 3">
    <name type="scientific">Clostridium pasteurianum BC1</name>
    <dbReference type="NCBI Taxonomy" id="86416"/>
    <lineage>
        <taxon>Bacteria</taxon>
        <taxon>Bacillati</taxon>
        <taxon>Bacillota</taxon>
        <taxon>Clostridia</taxon>
        <taxon>Eubacteriales</taxon>
        <taxon>Clostridiaceae</taxon>
        <taxon>Clostridium</taxon>
    </lineage>
</organism>
<dbReference type="Gene3D" id="3.20.20.190">
    <property type="entry name" value="Phosphatidylinositol (PI) phosphodiesterase"/>
    <property type="match status" value="1"/>
</dbReference>
<dbReference type="GO" id="GO:0008081">
    <property type="term" value="F:phosphoric diester hydrolase activity"/>
    <property type="evidence" value="ECO:0007669"/>
    <property type="project" value="InterPro"/>
</dbReference>
<keyword evidence="3" id="KW-1185">Reference proteome</keyword>
<protein>
    <submittedName>
        <fullName evidence="2">Glycerophosphoryl diester phosphodiesterase</fullName>
    </submittedName>
</protein>
<dbReference type="Proteomes" id="UP000013523">
    <property type="component" value="Chromosome"/>
</dbReference>
<dbReference type="SUPFAM" id="SSF51695">
    <property type="entry name" value="PLC-like phosphodiesterases"/>
    <property type="match status" value="1"/>
</dbReference>
<reference evidence="2 3" key="1">
    <citation type="submission" date="2012-01" db="EMBL/GenBank/DDBJ databases">
        <title>Complete sequence of chromosome of Clostridium pasteurianum BC1.</title>
        <authorList>
            <consortium name="US DOE Joint Genome Institute"/>
            <person name="Lucas S."/>
            <person name="Han J."/>
            <person name="Lapidus A."/>
            <person name="Cheng J.-F."/>
            <person name="Goodwin L."/>
            <person name="Pitluck S."/>
            <person name="Peters L."/>
            <person name="Mikhailova N."/>
            <person name="Teshima H."/>
            <person name="Detter J.C."/>
            <person name="Han C."/>
            <person name="Tapia R."/>
            <person name="Land M."/>
            <person name="Hauser L."/>
            <person name="Kyrpides N."/>
            <person name="Ivanova N."/>
            <person name="Pagani I."/>
            <person name="Dunn J."/>
            <person name="Taghavi S."/>
            <person name="Francis A."/>
            <person name="van der Lelie D."/>
            <person name="Woyke T."/>
        </authorList>
    </citation>
    <scope>NUCLEOTIDE SEQUENCE [LARGE SCALE GENOMIC DNA]</scope>
    <source>
        <strain evidence="2 3">BC1</strain>
    </source>
</reference>
<dbReference type="PROSITE" id="PS51704">
    <property type="entry name" value="GP_PDE"/>
    <property type="match status" value="1"/>
</dbReference>
<dbReference type="AlphaFoldDB" id="R4KG59"/>
<dbReference type="InterPro" id="IPR017946">
    <property type="entry name" value="PLC-like_Pdiesterase_TIM-brl"/>
</dbReference>
<dbReference type="PANTHER" id="PTHR46211">
    <property type="entry name" value="GLYCEROPHOSPHORYL DIESTER PHOSPHODIESTERASE"/>
    <property type="match status" value="1"/>
</dbReference>
<dbReference type="STRING" id="86416.Clopa_3835"/>
<evidence type="ECO:0000313" key="2">
    <source>
        <dbReference type="EMBL" id="AGK98595.1"/>
    </source>
</evidence>
<dbReference type="KEGG" id="cpas:Clopa_3835"/>
<sequence>MNFELIRENIWKKKEEKKILIAAHRGTCGGNIVQNTIKAYENALKHGADIIEVDVIMSTDGDFYAFHNGMERAVIGVNKDIRTMSTKEIESYSCLNVDGVKINQKIEKLDNVLEHLKGRCLINIDRSWFYWNETIKALEKHNMADQIILKSHEDKKLLKSLEDSESNLMYMPIVYTKENITSVMKCKLNLIGVELIFKDLHSELIDTEYIEKLKSNGILTWVNAITLDDDTILSAGLDDNRAIMENEDESWGKLIDIGFDILQTDWPLLLKQYIDSRNAKFI</sequence>
<gene>
    <name evidence="2" type="ORF">Clopa_3835</name>
</gene>
<dbReference type="HOGENOM" id="CLU_030006_9_2_9"/>
<dbReference type="EMBL" id="CP003261">
    <property type="protein sequence ID" value="AGK98595.1"/>
    <property type="molecule type" value="Genomic_DNA"/>
</dbReference>
<dbReference type="Pfam" id="PF16387">
    <property type="entry name" value="DUF4996"/>
    <property type="match status" value="1"/>
</dbReference>
<feature type="domain" description="GP-PDE" evidence="1">
    <location>
        <begin position="19"/>
        <end position="274"/>
    </location>
</feature>
<dbReference type="InterPro" id="IPR032160">
    <property type="entry name" value="DUF4996"/>
</dbReference>
<dbReference type="PATRIC" id="fig|86416.3.peg.3829"/>
<dbReference type="InterPro" id="IPR030395">
    <property type="entry name" value="GP_PDE_dom"/>
</dbReference>
<dbReference type="PANTHER" id="PTHR46211:SF14">
    <property type="entry name" value="GLYCEROPHOSPHODIESTER PHOSPHODIESTERASE"/>
    <property type="match status" value="1"/>
</dbReference>
<dbReference type="eggNOG" id="COG0584">
    <property type="taxonomic scope" value="Bacteria"/>
</dbReference>
<evidence type="ECO:0000259" key="1">
    <source>
        <dbReference type="PROSITE" id="PS51704"/>
    </source>
</evidence>
<dbReference type="GO" id="GO:0006629">
    <property type="term" value="P:lipid metabolic process"/>
    <property type="evidence" value="ECO:0007669"/>
    <property type="project" value="InterPro"/>
</dbReference>